<dbReference type="NCBIfam" id="TIGR02957">
    <property type="entry name" value="SigX4"/>
    <property type="match status" value="1"/>
</dbReference>
<dbReference type="AlphaFoldDB" id="A0A418KUC5"/>
<dbReference type="SUPFAM" id="SSF88659">
    <property type="entry name" value="Sigma3 and sigma4 domains of RNA polymerase sigma factors"/>
    <property type="match status" value="1"/>
</dbReference>
<feature type="domain" description="RNA polymerase sigma factor 70 region 4 type 2" evidence="7">
    <location>
        <begin position="103"/>
        <end position="153"/>
    </location>
</feature>
<comment type="caution">
    <text evidence="8">The sequence shown here is derived from an EMBL/GenBank/DDBJ whole genome shotgun (WGS) entry which is preliminary data.</text>
</comment>
<keyword evidence="3" id="KW-0805">Transcription regulation</keyword>
<evidence type="ECO:0000256" key="4">
    <source>
        <dbReference type="ARBA" id="ARBA00023082"/>
    </source>
</evidence>
<dbReference type="GO" id="GO:0003677">
    <property type="term" value="F:DNA binding"/>
    <property type="evidence" value="ECO:0007669"/>
    <property type="project" value="InterPro"/>
</dbReference>
<evidence type="ECO:0000313" key="8">
    <source>
        <dbReference type="EMBL" id="RIQ31220.1"/>
    </source>
</evidence>
<dbReference type="PANTHER" id="PTHR30173:SF36">
    <property type="entry name" value="ECF RNA POLYMERASE SIGMA FACTOR SIGJ"/>
    <property type="match status" value="1"/>
</dbReference>
<dbReference type="OrthoDB" id="3672769at2"/>
<dbReference type="InterPro" id="IPR014303">
    <property type="entry name" value="RNA_pol_sigma-70_ECF"/>
</dbReference>
<keyword evidence="4" id="KW-0731">Sigma factor</keyword>
<protein>
    <submittedName>
        <fullName evidence="8">RNA polymerase sigma-70 factor</fullName>
    </submittedName>
</protein>
<dbReference type="Gene3D" id="3.10.450.50">
    <property type="match status" value="1"/>
</dbReference>
<accession>A0A418KUC5</accession>
<keyword evidence="9" id="KW-1185">Reference proteome</keyword>
<evidence type="ECO:0000256" key="5">
    <source>
        <dbReference type="ARBA" id="ARBA00023163"/>
    </source>
</evidence>
<dbReference type="PANTHER" id="PTHR30173">
    <property type="entry name" value="SIGMA 19 FACTOR"/>
    <property type="match status" value="1"/>
</dbReference>
<gene>
    <name evidence="8" type="ORF">DY240_06595</name>
</gene>
<dbReference type="Pfam" id="PF04542">
    <property type="entry name" value="Sigma70_r2"/>
    <property type="match status" value="1"/>
</dbReference>
<dbReference type="Proteomes" id="UP000284057">
    <property type="component" value="Unassembled WGS sequence"/>
</dbReference>
<dbReference type="InterPro" id="IPR032710">
    <property type="entry name" value="NTF2-like_dom_sf"/>
</dbReference>
<dbReference type="InterPro" id="IPR036388">
    <property type="entry name" value="WH-like_DNA-bd_sf"/>
</dbReference>
<name>A0A418KUC5_9ACTN</name>
<dbReference type="SUPFAM" id="SSF88946">
    <property type="entry name" value="Sigma2 domain of RNA polymerase sigma factors"/>
    <property type="match status" value="1"/>
</dbReference>
<evidence type="ECO:0000256" key="2">
    <source>
        <dbReference type="ARBA" id="ARBA00011344"/>
    </source>
</evidence>
<dbReference type="CDD" id="cd06171">
    <property type="entry name" value="Sigma70_r4"/>
    <property type="match status" value="1"/>
</dbReference>
<evidence type="ECO:0000259" key="6">
    <source>
        <dbReference type="Pfam" id="PF04542"/>
    </source>
</evidence>
<dbReference type="InterPro" id="IPR013325">
    <property type="entry name" value="RNA_pol_sigma_r2"/>
</dbReference>
<keyword evidence="5" id="KW-0804">Transcription</keyword>
<dbReference type="Gene3D" id="1.10.10.10">
    <property type="entry name" value="Winged helix-like DNA-binding domain superfamily/Winged helix DNA-binding domain"/>
    <property type="match status" value="1"/>
</dbReference>
<reference evidence="8 9" key="1">
    <citation type="submission" date="2018-09" db="EMBL/GenBank/DDBJ databases">
        <title>Isolation, diversity and antifungal activity of actinobacteria from wheat.</title>
        <authorList>
            <person name="Han C."/>
        </authorList>
    </citation>
    <scope>NUCLEOTIDE SEQUENCE [LARGE SCALE GENOMIC DNA]</scope>
    <source>
        <strain evidence="8 9">NEAU-YY265</strain>
    </source>
</reference>
<organism evidence="8 9">
    <name type="scientific">Jiangella rhizosphaerae</name>
    <dbReference type="NCBI Taxonomy" id="2293569"/>
    <lineage>
        <taxon>Bacteria</taxon>
        <taxon>Bacillati</taxon>
        <taxon>Actinomycetota</taxon>
        <taxon>Actinomycetes</taxon>
        <taxon>Jiangellales</taxon>
        <taxon>Jiangellaceae</taxon>
        <taxon>Jiangella</taxon>
    </lineage>
</organism>
<dbReference type="GO" id="GO:0016987">
    <property type="term" value="F:sigma factor activity"/>
    <property type="evidence" value="ECO:0007669"/>
    <property type="project" value="UniProtKB-KW"/>
</dbReference>
<dbReference type="GO" id="GO:0006352">
    <property type="term" value="P:DNA-templated transcription initiation"/>
    <property type="evidence" value="ECO:0007669"/>
    <property type="project" value="InterPro"/>
</dbReference>
<dbReference type="InterPro" id="IPR007627">
    <property type="entry name" value="RNA_pol_sigma70_r2"/>
</dbReference>
<comment type="subunit">
    <text evidence="2">Interacts transiently with the RNA polymerase catalytic core formed by RpoA, RpoB, RpoC and RpoZ (2 alpha, 1 beta, 1 beta' and 1 omega subunit) to form the RNA polymerase holoenzyme that can initiate transcription.</text>
</comment>
<dbReference type="Pfam" id="PF08281">
    <property type="entry name" value="Sigma70_r4_2"/>
    <property type="match status" value="1"/>
</dbReference>
<sequence length="300" mass="33182">MTADPFQRHRGLLFTVAYEMLGSVADAEDVVQDTWLRWSAADRSDVVEPKAFLVRIATRLALNRLRTLRNRRETYVGPWLPEPLVTGPDAAGGVELAEDVSMAMLVVLETLTPIERAVFVLREVFGFAYAEIATALDRSEASVRQVAHRAREHVQARRPRFDTDPEQRRAVTERFLRACFEGDLTALLEVLAPDVVMTNDGGGKARAALRPVLGADRVARFILGIRARGELDGFRFEAVELNGEPGFLGWVGDRVEVAAIIQSANGRVRRLLSFHNPERLSGVNRVAGCASRPAGRHGGY</sequence>
<dbReference type="InterPro" id="IPR014284">
    <property type="entry name" value="RNA_pol_sigma-70_dom"/>
</dbReference>
<evidence type="ECO:0000256" key="1">
    <source>
        <dbReference type="ARBA" id="ARBA00010641"/>
    </source>
</evidence>
<evidence type="ECO:0000259" key="7">
    <source>
        <dbReference type="Pfam" id="PF08281"/>
    </source>
</evidence>
<dbReference type="EMBL" id="QUAL01000053">
    <property type="protein sequence ID" value="RIQ31220.1"/>
    <property type="molecule type" value="Genomic_DNA"/>
</dbReference>
<dbReference type="InterPro" id="IPR052704">
    <property type="entry name" value="ECF_Sigma-70_Domain"/>
</dbReference>
<dbReference type="SUPFAM" id="SSF54427">
    <property type="entry name" value="NTF2-like"/>
    <property type="match status" value="1"/>
</dbReference>
<dbReference type="InterPro" id="IPR013324">
    <property type="entry name" value="RNA_pol_sigma_r3/r4-like"/>
</dbReference>
<feature type="domain" description="RNA polymerase sigma-70 region 2" evidence="6">
    <location>
        <begin position="6"/>
        <end position="69"/>
    </location>
</feature>
<dbReference type="NCBIfam" id="NF007214">
    <property type="entry name" value="PRK09636.1"/>
    <property type="match status" value="1"/>
</dbReference>
<dbReference type="Gene3D" id="1.10.1740.10">
    <property type="match status" value="1"/>
</dbReference>
<comment type="similarity">
    <text evidence="1">Belongs to the sigma-70 factor family. ECF subfamily.</text>
</comment>
<dbReference type="NCBIfam" id="TIGR02937">
    <property type="entry name" value="sigma70-ECF"/>
    <property type="match status" value="1"/>
</dbReference>
<evidence type="ECO:0000313" key="9">
    <source>
        <dbReference type="Proteomes" id="UP000284057"/>
    </source>
</evidence>
<dbReference type="InterPro" id="IPR013249">
    <property type="entry name" value="RNA_pol_sigma70_r4_t2"/>
</dbReference>
<evidence type="ECO:0000256" key="3">
    <source>
        <dbReference type="ARBA" id="ARBA00023015"/>
    </source>
</evidence>
<proteinExistence type="inferred from homology"/>